<dbReference type="Pfam" id="PF01124">
    <property type="entry name" value="MAPEG"/>
    <property type="match status" value="1"/>
</dbReference>
<dbReference type="GO" id="GO:0016020">
    <property type="term" value="C:membrane"/>
    <property type="evidence" value="ECO:0007669"/>
    <property type="project" value="UniProtKB-SubCell"/>
</dbReference>
<evidence type="ECO:0000256" key="1">
    <source>
        <dbReference type="ARBA" id="ARBA00004370"/>
    </source>
</evidence>
<dbReference type="InterPro" id="IPR023352">
    <property type="entry name" value="MAPEG-like_dom_sf"/>
</dbReference>
<dbReference type="SUPFAM" id="SSF161084">
    <property type="entry name" value="MAPEG domain-like"/>
    <property type="match status" value="1"/>
</dbReference>
<evidence type="ECO:0000313" key="6">
    <source>
        <dbReference type="EMBL" id="GEQ97457.1"/>
    </source>
</evidence>
<evidence type="ECO:0000313" key="9">
    <source>
        <dbReference type="Proteomes" id="UP000325187"/>
    </source>
</evidence>
<accession>A0A5A7N060</accession>
<dbReference type="Proteomes" id="UP000325187">
    <property type="component" value="Unassembled WGS sequence"/>
</dbReference>
<evidence type="ECO:0000256" key="3">
    <source>
        <dbReference type="ARBA" id="ARBA00022989"/>
    </source>
</evidence>
<evidence type="ECO:0000256" key="4">
    <source>
        <dbReference type="ARBA" id="ARBA00023136"/>
    </source>
</evidence>
<dbReference type="Proteomes" id="UP000322084">
    <property type="component" value="Unassembled WGS sequence"/>
</dbReference>
<evidence type="ECO:0000256" key="2">
    <source>
        <dbReference type="ARBA" id="ARBA00022692"/>
    </source>
</evidence>
<feature type="transmembrane region" description="Helical" evidence="5">
    <location>
        <begin position="108"/>
        <end position="129"/>
    </location>
</feature>
<sequence length="130" mass="14343">MTLAAWCLLAAFLLIYAPRGPLLKSTLAQEGRYDILEPRAQQARLKGQAMRAYGAHLNMMEAFGPFAAAVIMAHILEADPLWRDGLAVTFIAARVLYIPAYLRDWGYGRTAVWAVGLLAVIGLFLLPAFH</sequence>
<keyword evidence="9" id="KW-1185">Reference proteome</keyword>
<evidence type="ECO:0000313" key="8">
    <source>
        <dbReference type="Proteomes" id="UP000322084"/>
    </source>
</evidence>
<dbReference type="EMBL" id="BKCL01000003">
    <property type="protein sequence ID" value="GEQ97457.1"/>
    <property type="molecule type" value="Genomic_DNA"/>
</dbReference>
<keyword evidence="2 5" id="KW-0812">Transmembrane</keyword>
<dbReference type="EMBL" id="BKCM01000011">
    <property type="protein sequence ID" value="GER01643.1"/>
    <property type="molecule type" value="Genomic_DNA"/>
</dbReference>
<organism evidence="7 9">
    <name type="scientific">Iodidimonas gelatinilytica</name>
    <dbReference type="NCBI Taxonomy" id="1236966"/>
    <lineage>
        <taxon>Bacteria</taxon>
        <taxon>Pseudomonadati</taxon>
        <taxon>Pseudomonadota</taxon>
        <taxon>Alphaproteobacteria</taxon>
        <taxon>Iodidimonadales</taxon>
        <taxon>Iodidimonadaceae</taxon>
        <taxon>Iodidimonas</taxon>
    </lineage>
</organism>
<comment type="caution">
    <text evidence="7">The sequence shown here is derived from an EMBL/GenBank/DDBJ whole genome shotgun (WGS) entry which is preliminary data.</text>
</comment>
<name>A0A5A7N060_9PROT</name>
<proteinExistence type="predicted"/>
<feature type="transmembrane region" description="Helical" evidence="5">
    <location>
        <begin position="85"/>
        <end position="102"/>
    </location>
</feature>
<dbReference type="InterPro" id="IPR001129">
    <property type="entry name" value="Membr-assoc_MAPEG"/>
</dbReference>
<keyword evidence="4 5" id="KW-0472">Membrane</keyword>
<evidence type="ECO:0000313" key="7">
    <source>
        <dbReference type="EMBL" id="GER01643.1"/>
    </source>
</evidence>
<dbReference type="PANTHER" id="PTHR35371">
    <property type="entry name" value="INNER MEMBRANE PROTEIN"/>
    <property type="match status" value="1"/>
</dbReference>
<protein>
    <submittedName>
        <fullName evidence="7">Membrane protein</fullName>
    </submittedName>
</protein>
<dbReference type="Gene3D" id="1.20.120.550">
    <property type="entry name" value="Membrane associated eicosanoid/glutathione metabolism-like domain"/>
    <property type="match status" value="1"/>
</dbReference>
<dbReference type="AlphaFoldDB" id="A0A5A7N060"/>
<feature type="transmembrane region" description="Helical" evidence="5">
    <location>
        <begin position="52"/>
        <end position="73"/>
    </location>
</feature>
<accession>A0A5A7MNC1</accession>
<gene>
    <name evidence="6" type="ORF">JCM17844_10940</name>
    <name evidence="7" type="ORF">JCM17845_22660</name>
</gene>
<evidence type="ECO:0000256" key="5">
    <source>
        <dbReference type="SAM" id="Phobius"/>
    </source>
</evidence>
<comment type="subcellular location">
    <subcellularLocation>
        <location evidence="1">Membrane</location>
    </subcellularLocation>
</comment>
<dbReference type="PANTHER" id="PTHR35371:SF1">
    <property type="entry name" value="BLR7753 PROTEIN"/>
    <property type="match status" value="1"/>
</dbReference>
<dbReference type="RefSeq" id="WP_149999941.1">
    <property type="nucleotide sequence ID" value="NZ_BKCL01000003.1"/>
</dbReference>
<keyword evidence="3 5" id="KW-1133">Transmembrane helix</keyword>
<reference evidence="8 9" key="1">
    <citation type="submission" date="2019-09" db="EMBL/GenBank/DDBJ databases">
        <title>NBRP : Genome information of microbial organism related human and environment.</title>
        <authorList>
            <person name="Hattori M."/>
            <person name="Oshima K."/>
            <person name="Inaba H."/>
            <person name="Suda W."/>
            <person name="Sakamoto M."/>
            <person name="Iino T."/>
            <person name="Kitahara M."/>
            <person name="Oshida Y."/>
            <person name="Iida T."/>
            <person name="Kudo T."/>
            <person name="Itoh T."/>
            <person name="Ohkuma M."/>
        </authorList>
    </citation>
    <scope>NUCLEOTIDE SEQUENCE [LARGE SCALE GENOMIC DNA]</scope>
    <source>
        <strain evidence="6 8">Hi-2</strain>
        <strain evidence="7 9">Mie-1</strain>
    </source>
</reference>